<dbReference type="Pfam" id="PF05525">
    <property type="entry name" value="Branch_AA_trans"/>
    <property type="match status" value="1"/>
</dbReference>
<evidence type="ECO:0000256" key="4">
    <source>
        <dbReference type="ARBA" id="ARBA00022475"/>
    </source>
</evidence>
<evidence type="ECO:0000256" key="2">
    <source>
        <dbReference type="ARBA" id="ARBA00008540"/>
    </source>
</evidence>
<dbReference type="OrthoDB" id="9783920at2"/>
<evidence type="ECO:0000256" key="9">
    <source>
        <dbReference type="SAM" id="Phobius"/>
    </source>
</evidence>
<organism evidence="10 11">
    <name type="scientific">Alloscardovia macacae</name>
    <dbReference type="NCBI Taxonomy" id="1160091"/>
    <lineage>
        <taxon>Bacteria</taxon>
        <taxon>Bacillati</taxon>
        <taxon>Actinomycetota</taxon>
        <taxon>Actinomycetes</taxon>
        <taxon>Bifidobacteriales</taxon>
        <taxon>Bifidobacteriaceae</taxon>
        <taxon>Alloscardovia</taxon>
    </lineage>
</organism>
<sequence>MTHPERTEISRLSARQTLVVASMLFGLFFGAGNLIFPVSMGQNAGALSWQAALGFCITGVGLPLLGIVAFAISESTSLFDMCLRVGKGFAYFFTVALYLTIGPLFAVPRTATVSFQVGVVPLLRQAGIADGTAQTVALALFSLAFFALVLFFSLRPSRILDWVGRILNPLFLSVLAILLITALVRPMGSMAAVEPQTPAYANGTQSFFTGFLEGYNTMDALASLAFGVILVDAIRGLGVKKAEHAASSAMRSGFFASAAMVIIYVLLTVVGAQSAALLGVSADGGTALFAIAEHYYGTAGGVLLGVIITVACLKTSVGLITSLGSTFSELFGRLGSGENARPLSYRFYALTFAAVSFVIANAGLNAIIAFSIPVLLFLYPLTIVLMLLCAAGRAFAYRRSVFVWGMGFTVLAAGVQLLSSLLSPIPPLAFPFTIVATHLPLADLGMGWVAPAVVGIVIGVCMRKDRV</sequence>
<dbReference type="GO" id="GO:0015820">
    <property type="term" value="P:L-leucine transport"/>
    <property type="evidence" value="ECO:0007669"/>
    <property type="project" value="TreeGrafter"/>
</dbReference>
<dbReference type="AlphaFoldDB" id="A0A1Y2SSX3"/>
<gene>
    <name evidence="10" type="ORF">B9T39_06505</name>
</gene>
<dbReference type="GO" id="GO:0015190">
    <property type="term" value="F:L-leucine transmembrane transporter activity"/>
    <property type="evidence" value="ECO:0007669"/>
    <property type="project" value="TreeGrafter"/>
</dbReference>
<feature type="transmembrane region" description="Helical" evidence="9">
    <location>
        <begin position="131"/>
        <end position="154"/>
    </location>
</feature>
<proteinExistence type="inferred from homology"/>
<comment type="caution">
    <text evidence="10">The sequence shown here is derived from an EMBL/GenBank/DDBJ whole genome shotgun (WGS) entry which is preliminary data.</text>
</comment>
<evidence type="ECO:0000256" key="3">
    <source>
        <dbReference type="ARBA" id="ARBA00022448"/>
    </source>
</evidence>
<dbReference type="InterPro" id="IPR004685">
    <property type="entry name" value="Brnchd-chn_aa_trnsp_Livcs"/>
</dbReference>
<feature type="transmembrane region" description="Helical" evidence="9">
    <location>
        <begin position="166"/>
        <end position="184"/>
    </location>
</feature>
<feature type="transmembrane region" description="Helical" evidence="9">
    <location>
        <begin position="401"/>
        <end position="425"/>
    </location>
</feature>
<feature type="transmembrane region" description="Helical" evidence="9">
    <location>
        <begin position="366"/>
        <end position="389"/>
    </location>
</feature>
<protein>
    <submittedName>
        <fullName evidence="10">Branched-chain amino acid transport system II carrier protein</fullName>
    </submittedName>
</protein>
<dbReference type="GO" id="GO:0015818">
    <property type="term" value="P:isoleucine transport"/>
    <property type="evidence" value="ECO:0007669"/>
    <property type="project" value="TreeGrafter"/>
</dbReference>
<evidence type="ECO:0000256" key="8">
    <source>
        <dbReference type="ARBA" id="ARBA00023136"/>
    </source>
</evidence>
<dbReference type="STRING" id="1160091.B9T39_06505"/>
<dbReference type="GO" id="GO:0015188">
    <property type="term" value="F:L-isoleucine transmembrane transporter activity"/>
    <property type="evidence" value="ECO:0007669"/>
    <property type="project" value="TreeGrafter"/>
</dbReference>
<feature type="transmembrane region" description="Helical" evidence="9">
    <location>
        <begin position="220"/>
        <end position="238"/>
    </location>
</feature>
<dbReference type="NCBIfam" id="TIGR00796">
    <property type="entry name" value="livcs"/>
    <property type="match status" value="1"/>
</dbReference>
<evidence type="ECO:0000256" key="6">
    <source>
        <dbReference type="ARBA" id="ARBA00022970"/>
    </source>
</evidence>
<dbReference type="EMBL" id="NEKC01000015">
    <property type="protein sequence ID" value="OTA28525.1"/>
    <property type="molecule type" value="Genomic_DNA"/>
</dbReference>
<evidence type="ECO:0000256" key="5">
    <source>
        <dbReference type="ARBA" id="ARBA00022692"/>
    </source>
</evidence>
<evidence type="ECO:0000256" key="1">
    <source>
        <dbReference type="ARBA" id="ARBA00004651"/>
    </source>
</evidence>
<keyword evidence="4" id="KW-1003">Cell membrane</keyword>
<feature type="transmembrane region" description="Helical" evidence="9">
    <location>
        <begin position="259"/>
        <end position="282"/>
    </location>
</feature>
<feature type="transmembrane region" description="Helical" evidence="9">
    <location>
        <begin position="343"/>
        <end position="360"/>
    </location>
</feature>
<evidence type="ECO:0000313" key="10">
    <source>
        <dbReference type="EMBL" id="OTA28525.1"/>
    </source>
</evidence>
<dbReference type="PANTHER" id="PTHR30588">
    <property type="entry name" value="BRANCHED-CHAIN AMINO ACID TRANSPORT SYSTEM 2 CARRIER PROTEIN"/>
    <property type="match status" value="1"/>
</dbReference>
<feature type="transmembrane region" description="Helical" evidence="9">
    <location>
        <begin position="12"/>
        <end position="36"/>
    </location>
</feature>
<dbReference type="PANTHER" id="PTHR30588:SF0">
    <property type="entry name" value="BRANCHED-CHAIN AMINO ACID PERMEASE BRNQ"/>
    <property type="match status" value="1"/>
</dbReference>
<comment type="similarity">
    <text evidence="2">Belongs to the branched chain amino acid transporter family.</text>
</comment>
<keyword evidence="8 9" id="KW-0472">Membrane</keyword>
<accession>A0A1Y2SSX3</accession>
<evidence type="ECO:0000256" key="7">
    <source>
        <dbReference type="ARBA" id="ARBA00022989"/>
    </source>
</evidence>
<reference evidence="10 11" key="1">
    <citation type="submission" date="2017-04" db="EMBL/GenBank/DDBJ databases">
        <title>Draft genome sequences of Alloscardovia macacae UMA81211 and UMA81212 isolated from the feces of a rhesus macaque (Macaca mulatta).</title>
        <authorList>
            <person name="Albert K."/>
            <person name="Sela D.A."/>
        </authorList>
    </citation>
    <scope>NUCLEOTIDE SEQUENCE [LARGE SCALE GENOMIC DNA]</scope>
    <source>
        <strain evidence="10 11">UMA81212</strain>
    </source>
</reference>
<evidence type="ECO:0000313" key="11">
    <source>
        <dbReference type="Proteomes" id="UP000243540"/>
    </source>
</evidence>
<feature type="transmembrane region" description="Helical" evidence="9">
    <location>
        <begin position="90"/>
        <end position="111"/>
    </location>
</feature>
<name>A0A1Y2SSX3_9BIFI</name>
<dbReference type="GO" id="GO:0005886">
    <property type="term" value="C:plasma membrane"/>
    <property type="evidence" value="ECO:0007669"/>
    <property type="project" value="UniProtKB-SubCell"/>
</dbReference>
<keyword evidence="7 9" id="KW-1133">Transmembrane helix</keyword>
<keyword evidence="6" id="KW-0029">Amino-acid transport</keyword>
<dbReference type="RefSeq" id="WP_086107006.1">
    <property type="nucleotide sequence ID" value="NZ_NEKB01000018.1"/>
</dbReference>
<keyword evidence="5 9" id="KW-0812">Transmembrane</keyword>
<keyword evidence="3" id="KW-0813">Transport</keyword>
<feature type="transmembrane region" description="Helical" evidence="9">
    <location>
        <begin position="48"/>
        <end position="70"/>
    </location>
</feature>
<dbReference type="GO" id="GO:0005304">
    <property type="term" value="F:L-valine transmembrane transporter activity"/>
    <property type="evidence" value="ECO:0007669"/>
    <property type="project" value="TreeGrafter"/>
</dbReference>
<dbReference type="Proteomes" id="UP000243540">
    <property type="component" value="Unassembled WGS sequence"/>
</dbReference>
<comment type="subcellular location">
    <subcellularLocation>
        <location evidence="1">Cell membrane</location>
        <topology evidence="1">Multi-pass membrane protein</topology>
    </subcellularLocation>
</comment>
<feature type="transmembrane region" description="Helical" evidence="9">
    <location>
        <begin position="445"/>
        <end position="462"/>
    </location>
</feature>